<sequence length="140" mass="15050">MIRFLLRMAVFLLAAAVGVLLTAWIFAAFDLETFSINWSEPLGFILAIVVFALAQAIISPFLAKIARNNAPMLTGAVGLVSTFVALLVAVLLTDGLDVGGAAGWIIGPVVVWLLGMIAAFLLPLWLLKEGVEKVRENRDE</sequence>
<reference evidence="2 3" key="1">
    <citation type="submission" date="2017-02" db="EMBL/GenBank/DDBJ databases">
        <authorList>
            <person name="Peterson S.W."/>
        </authorList>
    </citation>
    <scope>NUCLEOTIDE SEQUENCE [LARGE SCALE GENOMIC DNA]</scope>
    <source>
        <strain evidence="2 3">DSM 21481</strain>
    </source>
</reference>
<feature type="transmembrane region" description="Helical" evidence="1">
    <location>
        <begin position="104"/>
        <end position="127"/>
    </location>
</feature>
<evidence type="ECO:0000313" key="3">
    <source>
        <dbReference type="Proteomes" id="UP000189777"/>
    </source>
</evidence>
<dbReference type="Proteomes" id="UP000189777">
    <property type="component" value="Unassembled WGS sequence"/>
</dbReference>
<accession>A0A1T5M064</accession>
<dbReference type="RefSeq" id="WP_079576589.1">
    <property type="nucleotide sequence ID" value="NZ_FUZQ01000008.1"/>
</dbReference>
<dbReference type="EMBL" id="FUZQ01000008">
    <property type="protein sequence ID" value="SKC81630.1"/>
    <property type="molecule type" value="Genomic_DNA"/>
</dbReference>
<keyword evidence="1" id="KW-0472">Membrane</keyword>
<dbReference type="STRING" id="526729.SAMN04324258_4267"/>
<organism evidence="2 3">
    <name type="scientific">Krasilnikoviella flava</name>
    <dbReference type="NCBI Taxonomy" id="526729"/>
    <lineage>
        <taxon>Bacteria</taxon>
        <taxon>Bacillati</taxon>
        <taxon>Actinomycetota</taxon>
        <taxon>Actinomycetes</taxon>
        <taxon>Micrococcales</taxon>
        <taxon>Promicromonosporaceae</taxon>
        <taxon>Krasilnikoviella</taxon>
    </lineage>
</organism>
<keyword evidence="3" id="KW-1185">Reference proteome</keyword>
<evidence type="ECO:0000256" key="1">
    <source>
        <dbReference type="SAM" id="Phobius"/>
    </source>
</evidence>
<feature type="transmembrane region" description="Helical" evidence="1">
    <location>
        <begin position="70"/>
        <end position="92"/>
    </location>
</feature>
<keyword evidence="1" id="KW-0812">Transmembrane</keyword>
<dbReference type="OrthoDB" id="4871734at2"/>
<proteinExistence type="predicted"/>
<gene>
    <name evidence="2" type="ORF">SAMN04324258_4267</name>
</gene>
<protein>
    <submittedName>
        <fullName evidence="2">4 TMS phage holin, superfamily IV</fullName>
    </submittedName>
</protein>
<evidence type="ECO:0000313" key="2">
    <source>
        <dbReference type="EMBL" id="SKC81630.1"/>
    </source>
</evidence>
<name>A0A1T5M064_9MICO</name>
<dbReference type="AlphaFoldDB" id="A0A1T5M064"/>
<keyword evidence="1" id="KW-1133">Transmembrane helix</keyword>
<feature type="transmembrane region" description="Helical" evidence="1">
    <location>
        <begin position="43"/>
        <end position="63"/>
    </location>
</feature>